<dbReference type="Gene3D" id="1.20.1110.10">
    <property type="entry name" value="Calcium-transporting ATPase, transmembrane domain"/>
    <property type="match status" value="1"/>
</dbReference>
<dbReference type="Gene3D" id="3.40.50.1000">
    <property type="entry name" value="HAD superfamily/HAD-like"/>
    <property type="match status" value="1"/>
</dbReference>
<dbReference type="PANTHER" id="PTHR24093">
    <property type="entry name" value="CATION TRANSPORTING ATPASE"/>
    <property type="match status" value="1"/>
</dbReference>
<evidence type="ECO:0000313" key="19">
    <source>
        <dbReference type="EMBL" id="KAK4349745.1"/>
    </source>
</evidence>
<dbReference type="InterPro" id="IPR024750">
    <property type="entry name" value="Ca_ATPase_N_dom"/>
</dbReference>
<evidence type="ECO:0000256" key="13">
    <source>
        <dbReference type="ARBA" id="ARBA00022989"/>
    </source>
</evidence>
<evidence type="ECO:0000256" key="7">
    <source>
        <dbReference type="ARBA" id="ARBA00022741"/>
    </source>
</evidence>
<feature type="transmembrane region" description="Helical" evidence="17">
    <location>
        <begin position="172"/>
        <end position="191"/>
    </location>
</feature>
<evidence type="ECO:0000256" key="5">
    <source>
        <dbReference type="ARBA" id="ARBA00022692"/>
    </source>
</evidence>
<keyword evidence="9 17" id="KW-0067">ATP-binding</keyword>
<evidence type="ECO:0000256" key="4">
    <source>
        <dbReference type="ARBA" id="ARBA00022568"/>
    </source>
</evidence>
<dbReference type="AlphaFoldDB" id="A0AAE1RCR2"/>
<dbReference type="GO" id="GO:0005886">
    <property type="term" value="C:plasma membrane"/>
    <property type="evidence" value="ECO:0007669"/>
    <property type="project" value="TreeGrafter"/>
</dbReference>
<dbReference type="SUPFAM" id="SSF81660">
    <property type="entry name" value="Metal cation-transporting ATPase, ATP-binding domain N"/>
    <property type="match status" value="1"/>
</dbReference>
<dbReference type="InterPro" id="IPR001757">
    <property type="entry name" value="P_typ_ATPase"/>
</dbReference>
<dbReference type="SFLD" id="SFLDS00003">
    <property type="entry name" value="Haloacid_Dehalogenase"/>
    <property type="match status" value="1"/>
</dbReference>
<comment type="caution">
    <text evidence="19">The sequence shown here is derived from an EMBL/GenBank/DDBJ whole genome shotgun (WGS) entry which is preliminary data.</text>
</comment>
<evidence type="ECO:0000256" key="2">
    <source>
        <dbReference type="ARBA" id="ARBA00006124"/>
    </source>
</evidence>
<dbReference type="FunFam" id="3.40.1110.10:FF:000013">
    <property type="entry name" value="Calcium-transporting ATPase"/>
    <property type="match status" value="1"/>
</dbReference>
<accession>A0AAE1RCR2</accession>
<evidence type="ECO:0000256" key="15">
    <source>
        <dbReference type="ARBA" id="ARBA00023136"/>
    </source>
</evidence>
<keyword evidence="10" id="KW-0460">Magnesium</keyword>
<dbReference type="SUPFAM" id="SSF81665">
    <property type="entry name" value="Calcium ATPase, transmembrane domain M"/>
    <property type="match status" value="1"/>
</dbReference>
<evidence type="ECO:0000256" key="6">
    <source>
        <dbReference type="ARBA" id="ARBA00022723"/>
    </source>
</evidence>
<keyword evidence="5 17" id="KW-0812">Transmembrane</keyword>
<dbReference type="Pfam" id="PF00689">
    <property type="entry name" value="Cation_ATPase_C"/>
    <property type="match status" value="1"/>
</dbReference>
<dbReference type="GO" id="GO:0016887">
    <property type="term" value="F:ATP hydrolysis activity"/>
    <property type="evidence" value="ECO:0007669"/>
    <property type="project" value="InterPro"/>
</dbReference>
<dbReference type="SUPFAM" id="SSF81653">
    <property type="entry name" value="Calcium ATPase, transduction domain A"/>
    <property type="match status" value="1"/>
</dbReference>
<dbReference type="InterPro" id="IPR023299">
    <property type="entry name" value="ATPase_P-typ_cyto_dom_N"/>
</dbReference>
<dbReference type="SFLD" id="SFLDF00027">
    <property type="entry name" value="p-type_atpase"/>
    <property type="match status" value="1"/>
</dbReference>
<dbReference type="Proteomes" id="UP001291623">
    <property type="component" value="Unassembled WGS sequence"/>
</dbReference>
<dbReference type="Pfam" id="PF00690">
    <property type="entry name" value="Cation_ATPase_N"/>
    <property type="match status" value="1"/>
</dbReference>
<keyword evidence="14 17" id="KW-0406">Ion transport</keyword>
<dbReference type="FunFam" id="2.70.150.10:FF:000006">
    <property type="entry name" value="Calcium-transporting ATPase"/>
    <property type="match status" value="1"/>
</dbReference>
<evidence type="ECO:0000256" key="11">
    <source>
        <dbReference type="ARBA" id="ARBA00022860"/>
    </source>
</evidence>
<dbReference type="GO" id="GO:0005524">
    <property type="term" value="F:ATP binding"/>
    <property type="evidence" value="ECO:0007669"/>
    <property type="project" value="UniProtKB-KW"/>
</dbReference>
<dbReference type="InterPro" id="IPR004014">
    <property type="entry name" value="ATPase_P-typ_cation-transptr_N"/>
</dbReference>
<comment type="caution">
    <text evidence="17">Lacks conserved residue(s) required for the propagation of feature annotation.</text>
</comment>
<dbReference type="InterPro" id="IPR018303">
    <property type="entry name" value="ATPase_P-typ_P_site"/>
</dbReference>
<dbReference type="PRINTS" id="PR00121">
    <property type="entry name" value="NAKATPASE"/>
</dbReference>
<evidence type="ECO:0000256" key="10">
    <source>
        <dbReference type="ARBA" id="ARBA00022842"/>
    </source>
</evidence>
<sequence length="901" mass="97931">MTMTGPSDTPVTMQLNHQTDLEAGSPHLEADEASSPQHHFSDPFDIANTKKASFQALKSWREAALVLNASRRFRYTLDLRKDEEKEQRRRMIRAHAQVIRLASVTRDHNLSALQQYGGAKGLSEKLKTDIDSGIVDDDDELSKRKNVFGANTYPMKKGRSYLRFLWEAWQDLTLIILIVAAVLSLALGIHTKGLKEGWYDGGSITFAVLLVIFVTATSDYRQSLQFQNLNEEKRNIQIEVIRDGRREKISIYEIVVGDVVPLRIGDQVKVAAVQVPADGVLISGHSLAIDESSMTGESKIVNKNQKAPFLMAGCKVADGAGTMLVTGVGINTEWGLLMASISEDTGEETPLQVRLNGVATFIGIVGLAVALFVLIVLICRFFTGNSKNPDGTTQFVHGQTSVGKTMDGVVHIITAAVRRLSACETMGSATTICSDKTGTLTLNQMTVVEAYIGEKKLDSPEDGSQLHSAVSSLLDEGITQNTSGSVFTSKKDGNGIEVSGSPTEKAILSWGVKIGMKFDVVRSESIILHVSPFNSTKKRGGVAVRKQSGSRVHMHWKGAAEIILASCTGYLDSNGCLQSIERKKDILKEAIEDMAAKSLRCVSIAYQTCNVDEVPTDEEQLAQWVLPEDDLILLAILGIKDPCRPGVKDAVRQCTDSGIKVRMVTGDNIQTARAIALECGILTSNTEVTEFEVIDGKTFRELSEKEREQVAKRMSVMGRSSPSDKLLLVQTLRKLGEVVAVTGDGTNDAPALHEADIGLSMGIQGTEVAKESSDIIILDDNFASVVKVVRWGRSVYANIQKFIQFQLTVNVAALVINVVAAVSSGDVPLNTVQLLWVNLIMDTLGALALATEPPTDHLMHRPPVGRSWPLAAAGKLIPVPKTPLAKVFIKSYQRCIATRNA</sequence>
<dbReference type="SMART" id="SM00831">
    <property type="entry name" value="Cation_ATPase_N"/>
    <property type="match status" value="1"/>
</dbReference>
<keyword evidence="15 17" id="KW-0472">Membrane</keyword>
<dbReference type="InterPro" id="IPR023214">
    <property type="entry name" value="HAD_sf"/>
</dbReference>
<keyword evidence="8 17" id="KW-0106">Calcium</keyword>
<dbReference type="FunFam" id="3.40.50.1000:FF:000011">
    <property type="entry name" value="Calcium-transporting ATPase"/>
    <property type="match status" value="1"/>
</dbReference>
<keyword evidence="6" id="KW-0479">Metal-binding</keyword>
<dbReference type="SUPFAM" id="SSF56784">
    <property type="entry name" value="HAD-like"/>
    <property type="match status" value="1"/>
</dbReference>
<dbReference type="Pfam" id="PF00122">
    <property type="entry name" value="E1-E2_ATPase"/>
    <property type="match status" value="1"/>
</dbReference>
<dbReference type="Pfam" id="PF13246">
    <property type="entry name" value="Cation_ATPase"/>
    <property type="match status" value="1"/>
</dbReference>
<evidence type="ECO:0000256" key="8">
    <source>
        <dbReference type="ARBA" id="ARBA00022837"/>
    </source>
</evidence>
<proteinExistence type="inferred from homology"/>
<protein>
    <recommendedName>
        <fullName evidence="17">Calcium-transporting ATPase</fullName>
        <ecNumber evidence="17">7.2.2.10</ecNumber>
    </recommendedName>
</protein>
<dbReference type="GO" id="GO:0005516">
    <property type="term" value="F:calmodulin binding"/>
    <property type="evidence" value="ECO:0007669"/>
    <property type="project" value="UniProtKB-KW"/>
</dbReference>
<dbReference type="InterPro" id="IPR059000">
    <property type="entry name" value="ATPase_P-type_domA"/>
</dbReference>
<keyword evidence="12" id="KW-1278">Translocase</keyword>
<dbReference type="FunFam" id="1.20.5.170:FF:000029">
    <property type="entry name" value="Calcium-transporting ATPase"/>
    <property type="match status" value="1"/>
</dbReference>
<evidence type="ECO:0000256" key="1">
    <source>
        <dbReference type="ARBA" id="ARBA00004141"/>
    </source>
</evidence>
<feature type="transmembrane region" description="Helical" evidence="17">
    <location>
        <begin position="358"/>
        <end position="378"/>
    </location>
</feature>
<keyword evidence="4 17" id="KW-0109">Calcium transport</keyword>
<keyword evidence="3 17" id="KW-0813">Transport</keyword>
<comment type="function">
    <text evidence="17">Catalyzes the hydrolysis of ATP coupled with the transport of calcium.</text>
</comment>
<comment type="similarity">
    <text evidence="2 17">Belongs to the cation transport ATPase (P-type) (TC 3.A.3) family. Type IIB subfamily.</text>
</comment>
<keyword evidence="11" id="KW-0112">Calmodulin-binding</keyword>
<dbReference type="InterPro" id="IPR006408">
    <property type="entry name" value="P-type_ATPase_IIB"/>
</dbReference>
<evidence type="ECO:0000256" key="9">
    <source>
        <dbReference type="ARBA" id="ARBA00022840"/>
    </source>
</evidence>
<dbReference type="GO" id="GO:0046872">
    <property type="term" value="F:metal ion binding"/>
    <property type="evidence" value="ECO:0007669"/>
    <property type="project" value="UniProtKB-KW"/>
</dbReference>
<keyword evidence="7 17" id="KW-0547">Nucleotide-binding</keyword>
<comment type="catalytic activity">
    <reaction evidence="16 17">
        <text>Ca(2+)(in) + ATP + H2O = Ca(2+)(out) + ADP + phosphate + H(+)</text>
        <dbReference type="Rhea" id="RHEA:18105"/>
        <dbReference type="ChEBI" id="CHEBI:15377"/>
        <dbReference type="ChEBI" id="CHEBI:15378"/>
        <dbReference type="ChEBI" id="CHEBI:29108"/>
        <dbReference type="ChEBI" id="CHEBI:30616"/>
        <dbReference type="ChEBI" id="CHEBI:43474"/>
        <dbReference type="ChEBI" id="CHEBI:456216"/>
        <dbReference type="EC" id="7.2.2.10"/>
    </reaction>
</comment>
<dbReference type="InterPro" id="IPR023298">
    <property type="entry name" value="ATPase_P-typ_TM_dom_sf"/>
</dbReference>
<dbReference type="InterPro" id="IPR008250">
    <property type="entry name" value="ATPase_P-typ_transduc_dom_A_sf"/>
</dbReference>
<dbReference type="NCBIfam" id="TIGR01494">
    <property type="entry name" value="ATPase_P-type"/>
    <property type="match status" value="2"/>
</dbReference>
<gene>
    <name evidence="19" type="ORF">RND71_029058</name>
</gene>
<comment type="subcellular location">
    <subcellularLocation>
        <location evidence="1 17">Membrane</location>
        <topology evidence="1 17">Multi-pass membrane protein</topology>
    </subcellularLocation>
</comment>
<evidence type="ECO:0000256" key="12">
    <source>
        <dbReference type="ARBA" id="ARBA00022967"/>
    </source>
</evidence>
<name>A0AAE1RCR2_9SOLA</name>
<dbReference type="PROSITE" id="PS00154">
    <property type="entry name" value="ATPASE_E1_E2"/>
    <property type="match status" value="1"/>
</dbReference>
<dbReference type="EC" id="7.2.2.10" evidence="17"/>
<evidence type="ECO:0000256" key="3">
    <source>
        <dbReference type="ARBA" id="ARBA00022448"/>
    </source>
</evidence>
<dbReference type="Gene3D" id="3.40.1110.10">
    <property type="entry name" value="Calcium-transporting ATPase, cytoplasmic domain N"/>
    <property type="match status" value="1"/>
</dbReference>
<dbReference type="InterPro" id="IPR036412">
    <property type="entry name" value="HAD-like_sf"/>
</dbReference>
<reference evidence="19" key="1">
    <citation type="submission" date="2023-12" db="EMBL/GenBank/DDBJ databases">
        <title>Genome assembly of Anisodus tanguticus.</title>
        <authorList>
            <person name="Wang Y.-J."/>
        </authorList>
    </citation>
    <scope>NUCLEOTIDE SEQUENCE</scope>
    <source>
        <strain evidence="19">KB-2021</strain>
        <tissue evidence="19">Leaf</tissue>
    </source>
</reference>
<dbReference type="Pfam" id="PF12515">
    <property type="entry name" value="CaATP_NAI"/>
    <property type="match status" value="1"/>
</dbReference>
<dbReference type="GO" id="GO:0005388">
    <property type="term" value="F:P-type calcium transporter activity"/>
    <property type="evidence" value="ECO:0007669"/>
    <property type="project" value="UniProtKB-EC"/>
</dbReference>
<feature type="domain" description="Cation-transporting P-type ATPase N-terminal" evidence="18">
    <location>
        <begin position="118"/>
        <end position="189"/>
    </location>
</feature>
<dbReference type="Gene3D" id="1.20.5.170">
    <property type="match status" value="1"/>
</dbReference>
<dbReference type="InterPro" id="IPR044492">
    <property type="entry name" value="P_typ_ATPase_HD_dom"/>
</dbReference>
<dbReference type="PANTHER" id="PTHR24093:SF520">
    <property type="entry name" value="CALCIUM-TRANSPORTING ATPASE 9, PLASMA MEMBRANE-TYPE"/>
    <property type="match status" value="1"/>
</dbReference>
<dbReference type="EMBL" id="JAVYJV010000016">
    <property type="protein sequence ID" value="KAK4349745.1"/>
    <property type="molecule type" value="Genomic_DNA"/>
</dbReference>
<dbReference type="PRINTS" id="PR00119">
    <property type="entry name" value="CATATPASE"/>
</dbReference>
<keyword evidence="13 17" id="KW-1133">Transmembrane helix</keyword>
<evidence type="ECO:0000313" key="20">
    <source>
        <dbReference type="Proteomes" id="UP001291623"/>
    </source>
</evidence>
<dbReference type="Gene3D" id="2.70.150.10">
    <property type="entry name" value="Calcium-transporting ATPase, cytoplasmic transduction domain A"/>
    <property type="match status" value="1"/>
</dbReference>
<dbReference type="NCBIfam" id="TIGR01517">
    <property type="entry name" value="ATPase-IIB_Ca"/>
    <property type="match status" value="1"/>
</dbReference>
<evidence type="ECO:0000256" key="17">
    <source>
        <dbReference type="RuleBase" id="RU361146"/>
    </source>
</evidence>
<dbReference type="InterPro" id="IPR006068">
    <property type="entry name" value="ATPase_P-typ_cation-transptr_C"/>
</dbReference>
<evidence type="ECO:0000256" key="16">
    <source>
        <dbReference type="ARBA" id="ARBA00048694"/>
    </source>
</evidence>
<dbReference type="SFLD" id="SFLDG00002">
    <property type="entry name" value="C1.7:_P-type_atpase_like"/>
    <property type="match status" value="1"/>
</dbReference>
<feature type="transmembrane region" description="Helical" evidence="17">
    <location>
        <begin position="197"/>
        <end position="216"/>
    </location>
</feature>
<evidence type="ECO:0000259" key="18">
    <source>
        <dbReference type="SMART" id="SM00831"/>
    </source>
</evidence>
<keyword evidence="20" id="KW-1185">Reference proteome</keyword>
<evidence type="ECO:0000256" key="14">
    <source>
        <dbReference type="ARBA" id="ARBA00023065"/>
    </source>
</evidence>
<dbReference type="FunFam" id="1.20.1110.10:FF:000036">
    <property type="entry name" value="Calcium-transporting ATPase"/>
    <property type="match status" value="1"/>
</dbReference>
<organism evidence="19 20">
    <name type="scientific">Anisodus tanguticus</name>
    <dbReference type="NCBI Taxonomy" id="243964"/>
    <lineage>
        <taxon>Eukaryota</taxon>
        <taxon>Viridiplantae</taxon>
        <taxon>Streptophyta</taxon>
        <taxon>Embryophyta</taxon>
        <taxon>Tracheophyta</taxon>
        <taxon>Spermatophyta</taxon>
        <taxon>Magnoliopsida</taxon>
        <taxon>eudicotyledons</taxon>
        <taxon>Gunneridae</taxon>
        <taxon>Pentapetalae</taxon>
        <taxon>asterids</taxon>
        <taxon>lamiids</taxon>
        <taxon>Solanales</taxon>
        <taxon>Solanaceae</taxon>
        <taxon>Solanoideae</taxon>
        <taxon>Hyoscyameae</taxon>
        <taxon>Anisodus</taxon>
    </lineage>
</organism>